<proteinExistence type="inferred from homology"/>
<dbReference type="PANTHER" id="PTHR37313:SF2">
    <property type="entry name" value="UPF0749 PROTEIN YLXX"/>
    <property type="match status" value="1"/>
</dbReference>
<keyword evidence="2" id="KW-0812">Transmembrane</keyword>
<keyword evidence="2" id="KW-0472">Membrane</keyword>
<keyword evidence="2" id="KW-1133">Transmembrane helix</keyword>
<gene>
    <name evidence="3" type="ORF">CTDIVETGP_0034</name>
</gene>
<reference evidence="3 4" key="1">
    <citation type="journal article" date="2015" name="Genome Announc.">
        <title>Draft Genome Sequence of Clostridium tyrobutyricum Strain DIVETGP, Isolated from Cow's Milk for Grana Padano Production.</title>
        <authorList>
            <person name="Soggiu A."/>
            <person name="Piras C."/>
            <person name="Gaiarsa S."/>
            <person name="Sassera D."/>
            <person name="Roncada P."/>
            <person name="Bendixen E."/>
            <person name="Brasca M."/>
            <person name="Bonizzi L."/>
        </authorList>
    </citation>
    <scope>NUCLEOTIDE SEQUENCE [LARGE SCALE GENOMIC DNA]</scope>
    <source>
        <strain evidence="3 4">DIVETGP</strain>
    </source>
</reference>
<dbReference type="Pfam" id="PF05949">
    <property type="entry name" value="DUF881"/>
    <property type="match status" value="1"/>
</dbReference>
<protein>
    <submittedName>
        <fullName evidence="3">Division initiation protein</fullName>
    </submittedName>
</protein>
<evidence type="ECO:0000256" key="2">
    <source>
        <dbReference type="SAM" id="Phobius"/>
    </source>
</evidence>
<accession>W6N4D9</accession>
<keyword evidence="4" id="KW-1185">Reference proteome</keyword>
<dbReference type="AlphaFoldDB" id="W6N4D9"/>
<dbReference type="InterPro" id="IPR010273">
    <property type="entry name" value="DUF881"/>
</dbReference>
<evidence type="ECO:0000313" key="4">
    <source>
        <dbReference type="Proteomes" id="UP000019482"/>
    </source>
</evidence>
<name>W6N4D9_CLOTY</name>
<feature type="transmembrane region" description="Helical" evidence="2">
    <location>
        <begin position="6"/>
        <end position="27"/>
    </location>
</feature>
<dbReference type="Gene3D" id="3.30.70.1880">
    <property type="entry name" value="Protein of unknown function DUF881"/>
    <property type="match status" value="1"/>
</dbReference>
<dbReference type="EMBL" id="CBXI010000003">
    <property type="protein sequence ID" value="CDL89964.1"/>
    <property type="molecule type" value="Genomic_DNA"/>
</dbReference>
<dbReference type="OrthoDB" id="9776196at2"/>
<comment type="caution">
    <text evidence="3">The sequence shown here is derived from an EMBL/GenBank/DDBJ whole genome shotgun (WGS) entry which is preliminary data.</text>
</comment>
<dbReference type="PANTHER" id="PTHR37313">
    <property type="entry name" value="UPF0749 PROTEIN RV1825"/>
    <property type="match status" value="1"/>
</dbReference>
<evidence type="ECO:0000313" key="3">
    <source>
        <dbReference type="EMBL" id="CDL89964.1"/>
    </source>
</evidence>
<organism evidence="3 4">
    <name type="scientific">Clostridium tyrobutyricum DIVETGP</name>
    <dbReference type="NCBI Taxonomy" id="1408889"/>
    <lineage>
        <taxon>Bacteria</taxon>
        <taxon>Bacillati</taxon>
        <taxon>Bacillota</taxon>
        <taxon>Clostridia</taxon>
        <taxon>Eubacteriales</taxon>
        <taxon>Clostridiaceae</taxon>
        <taxon>Clostridium</taxon>
    </lineage>
</organism>
<evidence type="ECO:0000256" key="1">
    <source>
        <dbReference type="ARBA" id="ARBA00009108"/>
    </source>
</evidence>
<sequence length="243" mass="27772">MKSSEANIFLFIAALIIGILLSMNISISKGNVLKNKKVFLSTAQYQDAYNLRNKLRSEILGEMEKYNEYSNKLKKYENDDKNQVQVKNSISQELQQDKIILGKTALEGQGIKLEINDGPTNDGMDAFQYQMRIVHNTDIIQVINDLKNSGAEAISINGHRIIDRSEIYCSGPFLRVNGIKISSPFLIYAIGNKEVINSYMMSNENYLKLMIMRKIVVNINEMDKVYIPAYNGDYNLEFMKEDK</sequence>
<comment type="similarity">
    <text evidence="1">Belongs to the UPF0749 family.</text>
</comment>
<dbReference type="Proteomes" id="UP000019482">
    <property type="component" value="Unassembled WGS sequence"/>
</dbReference>